<accession>A0A7W3QQI0</accession>
<name>A0A7W3QQI0_ACTNM</name>
<dbReference type="AlphaFoldDB" id="A0A7W3QQI0"/>
<dbReference type="GO" id="GO:0005886">
    <property type="term" value="C:plasma membrane"/>
    <property type="evidence" value="ECO:0007669"/>
    <property type="project" value="TreeGrafter"/>
</dbReference>
<dbReference type="EMBL" id="JACJIA010000012">
    <property type="protein sequence ID" value="MBA8955724.1"/>
    <property type="molecule type" value="Genomic_DNA"/>
</dbReference>
<dbReference type="PANTHER" id="PTHR23248:SF9">
    <property type="entry name" value="PHOSPHOLIPID SCRAMBLASE"/>
    <property type="match status" value="1"/>
</dbReference>
<gene>
    <name evidence="1" type="ORF">HNR61_007400</name>
</gene>
<keyword evidence="2" id="KW-1185">Reference proteome</keyword>
<evidence type="ECO:0000313" key="2">
    <source>
        <dbReference type="Proteomes" id="UP000572680"/>
    </source>
</evidence>
<protein>
    <submittedName>
        <fullName evidence="1">Uncharacterized protein YxjI</fullName>
    </submittedName>
</protein>
<dbReference type="InterPro" id="IPR025659">
    <property type="entry name" value="Tubby-like_C"/>
</dbReference>
<sequence length="196" mass="21778">MHTLFTAPVLQTEQPPRLPAAKSRYTVRDGQGTVLAEAAEEDVPIRKQISRVVFGGIGVYPRTVQVRDPQGTPVLVIANRGYDTDTSVLLPDGRLIGWFRQNRYAFRYSLLDAAGNAVGELKGNRLGRRFQVLDGYGQHVAQVDKKWAGLGKEVLTTADRYTTEVRAPLPEPLRTLVVTAAIAVDMMHYEEKDFTP</sequence>
<reference evidence="1 2" key="1">
    <citation type="submission" date="2020-08" db="EMBL/GenBank/DDBJ databases">
        <title>Genomic Encyclopedia of Type Strains, Phase IV (KMG-IV): sequencing the most valuable type-strain genomes for metagenomic binning, comparative biology and taxonomic classification.</title>
        <authorList>
            <person name="Goeker M."/>
        </authorList>
    </citation>
    <scope>NUCLEOTIDE SEQUENCE [LARGE SCALE GENOMIC DNA]</scope>
    <source>
        <strain evidence="1 2">DSM 44197</strain>
    </source>
</reference>
<dbReference type="PANTHER" id="PTHR23248">
    <property type="entry name" value="PHOSPHOLIPID SCRAMBLASE-RELATED"/>
    <property type="match status" value="1"/>
</dbReference>
<evidence type="ECO:0000313" key="1">
    <source>
        <dbReference type="EMBL" id="MBA8955724.1"/>
    </source>
</evidence>
<organism evidence="1 2">
    <name type="scientific">Actinomadura namibiensis</name>
    <dbReference type="NCBI Taxonomy" id="182080"/>
    <lineage>
        <taxon>Bacteria</taxon>
        <taxon>Bacillati</taxon>
        <taxon>Actinomycetota</taxon>
        <taxon>Actinomycetes</taxon>
        <taxon>Streptosporangiales</taxon>
        <taxon>Thermomonosporaceae</taxon>
        <taxon>Actinomadura</taxon>
    </lineage>
</organism>
<dbReference type="Proteomes" id="UP000572680">
    <property type="component" value="Unassembled WGS sequence"/>
</dbReference>
<proteinExistence type="predicted"/>
<dbReference type="GO" id="GO:0017128">
    <property type="term" value="F:phospholipid scramblase activity"/>
    <property type="evidence" value="ECO:0007669"/>
    <property type="project" value="InterPro"/>
</dbReference>
<comment type="caution">
    <text evidence="1">The sequence shown here is derived from an EMBL/GenBank/DDBJ whole genome shotgun (WGS) entry which is preliminary data.</text>
</comment>
<dbReference type="SUPFAM" id="SSF54518">
    <property type="entry name" value="Tubby C-terminal domain-like"/>
    <property type="match status" value="1"/>
</dbReference>
<dbReference type="InterPro" id="IPR005552">
    <property type="entry name" value="Scramblase"/>
</dbReference>
<dbReference type="RefSeq" id="WP_182847675.1">
    <property type="nucleotide sequence ID" value="NZ_BAAALP010000138.1"/>
</dbReference>
<dbReference type="Pfam" id="PF03803">
    <property type="entry name" value="Scramblase"/>
    <property type="match status" value="1"/>
</dbReference>